<sequence>MEQMEEILTEGRNFKLVHDSEIPNIIEFLEGFLPDSIKFHQTLQTFLKNRIWNFYFYVTKTWPEQPVILHFPGMTKTTYEYNSAHVKFHVILALC</sequence>
<evidence type="ECO:0000313" key="1">
    <source>
        <dbReference type="EMBL" id="KAJ8985458.1"/>
    </source>
</evidence>
<name>A0ABQ9K4C9_9CUCU</name>
<reference evidence="1" key="1">
    <citation type="journal article" date="2023" name="Insect Mol. Biol.">
        <title>Genome sequencing provides insights into the evolution of gene families encoding plant cell wall-degrading enzymes in longhorned beetles.</title>
        <authorList>
            <person name="Shin N.R."/>
            <person name="Okamura Y."/>
            <person name="Kirsch R."/>
            <person name="Pauchet Y."/>
        </authorList>
    </citation>
    <scope>NUCLEOTIDE SEQUENCE</scope>
    <source>
        <strain evidence="1">MMC_N1</strain>
    </source>
</reference>
<proteinExistence type="predicted"/>
<keyword evidence="2" id="KW-1185">Reference proteome</keyword>
<accession>A0ABQ9K4C9</accession>
<comment type="caution">
    <text evidence="1">The sequence shown here is derived from an EMBL/GenBank/DDBJ whole genome shotgun (WGS) entry which is preliminary data.</text>
</comment>
<dbReference type="EMBL" id="JAPWTJ010000014">
    <property type="protein sequence ID" value="KAJ8985458.1"/>
    <property type="molecule type" value="Genomic_DNA"/>
</dbReference>
<protein>
    <submittedName>
        <fullName evidence="1">Uncharacterized protein</fullName>
    </submittedName>
</protein>
<dbReference type="Proteomes" id="UP001162164">
    <property type="component" value="Unassembled WGS sequence"/>
</dbReference>
<organism evidence="1 2">
    <name type="scientific">Molorchus minor</name>
    <dbReference type="NCBI Taxonomy" id="1323400"/>
    <lineage>
        <taxon>Eukaryota</taxon>
        <taxon>Metazoa</taxon>
        <taxon>Ecdysozoa</taxon>
        <taxon>Arthropoda</taxon>
        <taxon>Hexapoda</taxon>
        <taxon>Insecta</taxon>
        <taxon>Pterygota</taxon>
        <taxon>Neoptera</taxon>
        <taxon>Endopterygota</taxon>
        <taxon>Coleoptera</taxon>
        <taxon>Polyphaga</taxon>
        <taxon>Cucujiformia</taxon>
        <taxon>Chrysomeloidea</taxon>
        <taxon>Cerambycidae</taxon>
        <taxon>Lamiinae</taxon>
        <taxon>Monochamini</taxon>
        <taxon>Molorchus</taxon>
    </lineage>
</organism>
<evidence type="ECO:0000313" key="2">
    <source>
        <dbReference type="Proteomes" id="UP001162164"/>
    </source>
</evidence>
<gene>
    <name evidence="1" type="ORF">NQ317_017090</name>
</gene>